<dbReference type="SUPFAM" id="SSF57850">
    <property type="entry name" value="RING/U-box"/>
    <property type="match status" value="1"/>
</dbReference>
<evidence type="ECO:0000259" key="11">
    <source>
        <dbReference type="PROSITE" id="PS50135"/>
    </source>
</evidence>
<gene>
    <name evidence="15" type="ORF">CVT26_008180</name>
</gene>
<dbReference type="CDD" id="cd00167">
    <property type="entry name" value="SANT"/>
    <property type="match status" value="1"/>
</dbReference>
<dbReference type="PROSITE" id="PS50135">
    <property type="entry name" value="ZF_ZZ_2"/>
    <property type="match status" value="1"/>
</dbReference>
<keyword evidence="6" id="KW-0804">Transcription</keyword>
<evidence type="ECO:0000259" key="13">
    <source>
        <dbReference type="PROSITE" id="PS51293"/>
    </source>
</evidence>
<feature type="domain" description="Myb-like" evidence="10">
    <location>
        <begin position="90"/>
        <end position="133"/>
    </location>
</feature>
<feature type="region of interest" description="Disordered" evidence="9">
    <location>
        <begin position="573"/>
        <end position="649"/>
    </location>
</feature>
<dbReference type="InterPro" id="IPR017884">
    <property type="entry name" value="SANT_dom"/>
</dbReference>
<dbReference type="PANTHER" id="PTHR12374:SF20">
    <property type="entry name" value="TRANSCRIPTIONAL ADAPTER 2-ALPHA"/>
    <property type="match status" value="1"/>
</dbReference>
<feature type="domain" description="HTH myb-type" evidence="14">
    <location>
        <begin position="90"/>
        <end position="137"/>
    </location>
</feature>
<dbReference type="FunCoup" id="A0A409XX83">
    <property type="interactions" value="239"/>
</dbReference>
<dbReference type="Gene3D" id="1.10.10.10">
    <property type="entry name" value="Winged helix-like DNA-binding domain superfamily/Winged helix DNA-binding domain"/>
    <property type="match status" value="1"/>
</dbReference>
<keyword evidence="2" id="KW-0479">Metal-binding</keyword>
<feature type="compositionally biased region" description="Basic and acidic residues" evidence="9">
    <location>
        <begin position="275"/>
        <end position="286"/>
    </location>
</feature>
<evidence type="ECO:0000259" key="14">
    <source>
        <dbReference type="PROSITE" id="PS51294"/>
    </source>
</evidence>
<evidence type="ECO:0000313" key="16">
    <source>
        <dbReference type="Proteomes" id="UP000284706"/>
    </source>
</evidence>
<dbReference type="GO" id="GO:0005634">
    <property type="term" value="C:nucleus"/>
    <property type="evidence" value="ECO:0007669"/>
    <property type="project" value="UniProtKB-SubCell"/>
</dbReference>
<evidence type="ECO:0000256" key="5">
    <source>
        <dbReference type="ARBA" id="ARBA00023015"/>
    </source>
</evidence>
<dbReference type="SUPFAM" id="SSF46689">
    <property type="entry name" value="Homeodomain-like"/>
    <property type="match status" value="2"/>
</dbReference>
<dbReference type="OrthoDB" id="270417at2759"/>
<accession>A0A409XX83</accession>
<feature type="compositionally biased region" description="Basic and acidic residues" evidence="9">
    <location>
        <begin position="461"/>
        <end position="470"/>
    </location>
</feature>
<evidence type="ECO:0000256" key="4">
    <source>
        <dbReference type="ARBA" id="ARBA00022833"/>
    </source>
</evidence>
<evidence type="ECO:0000256" key="2">
    <source>
        <dbReference type="ARBA" id="ARBA00022723"/>
    </source>
</evidence>
<sequence>MTVTQRKPQHLPDEIQTLNEPGVQYQCDACQCDLTHNVRIKCADPVCVPGEGVDLCPACFCAGKEFGKHKRGHAYRVIEMNSYPIFTEDWGADEELLLLTGISTHGIGNWKKIAEHVGTRTKEEVEEHYRKVYIESENWPMPRMDLEFDIDPEVFHERKRRRIMAMNDQEPPAPKIAPTSQPAVHEIATYLPGRLEFEHEIDNEAEDLVKDLEFGVVSDFGGDQLPEDENDLDVRARLKWEEEKRLGIFTGFRDPSQPAGKGPPPMNGSVNGHHINGDLKKVKSEDASMTSNGDDEAADEPIQPQPYETKESITFKLSLLEMYFQRVDKRLETKAVIFERGLLEYKKMQAADKKRPREEREFLHRLRPFARLQTAEDYEAFASDMLYEALLRKRIQELQSYRRLGLSTAADIEKYELDLSKRTQSAKVAPLREYPAPNRSAGRQSSGPDPRRSSLVSFADSDDRKSRESTPRLGPVPGSSTGGSARRPPQPLNLANSPSLHLLTPAEQTLCSQLRILPKPYLVIKETLIREYARRGGKLRRREARDLVKIDVNKTSRVWDFLVQSGYLKITNEPSNLSAPSITPSVSQSQDGSTLAPSTNSSPQKDSQARISPRPPPPPAISSASSSQNGSLYSASLQSVPQSSWTSNP</sequence>
<keyword evidence="7" id="KW-0539">Nucleus</keyword>
<dbReference type="InterPro" id="IPR001005">
    <property type="entry name" value="SANT/Myb"/>
</dbReference>
<feature type="domain" description="SANT" evidence="13">
    <location>
        <begin position="85"/>
        <end position="137"/>
    </location>
</feature>
<dbReference type="Pfam" id="PF22941">
    <property type="entry name" value="TADA2A-like_3rd"/>
    <property type="match status" value="2"/>
</dbReference>
<evidence type="ECO:0000256" key="9">
    <source>
        <dbReference type="SAM" id="MobiDB-lite"/>
    </source>
</evidence>
<keyword evidence="16" id="KW-1185">Reference proteome</keyword>
<dbReference type="GO" id="GO:0006338">
    <property type="term" value="P:chromatin remodeling"/>
    <property type="evidence" value="ECO:0007669"/>
    <property type="project" value="TreeGrafter"/>
</dbReference>
<dbReference type="FunFam" id="1.10.10.10:FF:000087">
    <property type="entry name" value="Transcriptional adapter 2"/>
    <property type="match status" value="1"/>
</dbReference>
<feature type="compositionally biased region" description="Polar residues" evidence="9">
    <location>
        <begin position="629"/>
        <end position="649"/>
    </location>
</feature>
<dbReference type="InterPro" id="IPR017930">
    <property type="entry name" value="Myb_dom"/>
</dbReference>
<dbReference type="Proteomes" id="UP000284706">
    <property type="component" value="Unassembled WGS sequence"/>
</dbReference>
<comment type="caution">
    <text evidence="15">The sequence shown here is derived from an EMBL/GenBank/DDBJ whole genome shotgun (WGS) entry which is preliminary data.</text>
</comment>
<dbReference type="InterPro" id="IPR007526">
    <property type="entry name" value="SWIRM"/>
</dbReference>
<dbReference type="InParanoid" id="A0A409XX83"/>
<feature type="domain" description="ZZ-type" evidence="11">
    <location>
        <begin position="22"/>
        <end position="83"/>
    </location>
</feature>
<dbReference type="PROSITE" id="PS50090">
    <property type="entry name" value="MYB_LIKE"/>
    <property type="match status" value="1"/>
</dbReference>
<proteinExistence type="predicted"/>
<keyword evidence="3 8" id="KW-0863">Zinc-finger</keyword>
<reference evidence="15 16" key="1">
    <citation type="journal article" date="2018" name="Evol. Lett.">
        <title>Horizontal gene cluster transfer increased hallucinogenic mushroom diversity.</title>
        <authorList>
            <person name="Reynolds H.T."/>
            <person name="Vijayakumar V."/>
            <person name="Gluck-Thaler E."/>
            <person name="Korotkin H.B."/>
            <person name="Matheny P.B."/>
            <person name="Slot J.C."/>
        </authorList>
    </citation>
    <scope>NUCLEOTIDE SEQUENCE [LARGE SCALE GENOMIC DNA]</scope>
    <source>
        <strain evidence="15 16">SRW20</strain>
    </source>
</reference>
<dbReference type="PANTHER" id="PTHR12374">
    <property type="entry name" value="TRANSCRIPTIONAL ADAPTOR 2 ADA2 -RELATED"/>
    <property type="match status" value="1"/>
</dbReference>
<organism evidence="15 16">
    <name type="scientific">Gymnopilus dilepis</name>
    <dbReference type="NCBI Taxonomy" id="231916"/>
    <lineage>
        <taxon>Eukaryota</taxon>
        <taxon>Fungi</taxon>
        <taxon>Dikarya</taxon>
        <taxon>Basidiomycota</taxon>
        <taxon>Agaricomycotina</taxon>
        <taxon>Agaricomycetes</taxon>
        <taxon>Agaricomycetidae</taxon>
        <taxon>Agaricales</taxon>
        <taxon>Agaricineae</taxon>
        <taxon>Hymenogastraceae</taxon>
        <taxon>Gymnopilus</taxon>
    </lineage>
</organism>
<feature type="region of interest" description="Disordered" evidence="9">
    <location>
        <begin position="426"/>
        <end position="498"/>
    </location>
</feature>
<dbReference type="EMBL" id="NHYE01001429">
    <property type="protein sequence ID" value="PPQ95335.1"/>
    <property type="molecule type" value="Genomic_DNA"/>
</dbReference>
<name>A0A409XX83_9AGAR</name>
<dbReference type="CDD" id="cd02335">
    <property type="entry name" value="ZZ_ADA2"/>
    <property type="match status" value="1"/>
</dbReference>
<dbReference type="GO" id="GO:0003682">
    <property type="term" value="F:chromatin binding"/>
    <property type="evidence" value="ECO:0007669"/>
    <property type="project" value="TreeGrafter"/>
</dbReference>
<evidence type="ECO:0000313" key="15">
    <source>
        <dbReference type="EMBL" id="PPQ95335.1"/>
    </source>
</evidence>
<evidence type="ECO:0000256" key="6">
    <source>
        <dbReference type="ARBA" id="ARBA00023163"/>
    </source>
</evidence>
<dbReference type="GO" id="GO:0006357">
    <property type="term" value="P:regulation of transcription by RNA polymerase II"/>
    <property type="evidence" value="ECO:0007669"/>
    <property type="project" value="TreeGrafter"/>
</dbReference>
<dbReference type="PROSITE" id="PS51293">
    <property type="entry name" value="SANT"/>
    <property type="match status" value="1"/>
</dbReference>
<dbReference type="GO" id="GO:0008270">
    <property type="term" value="F:zinc ion binding"/>
    <property type="evidence" value="ECO:0007669"/>
    <property type="project" value="UniProtKB-KW"/>
</dbReference>
<dbReference type="GO" id="GO:0003713">
    <property type="term" value="F:transcription coactivator activity"/>
    <property type="evidence" value="ECO:0007669"/>
    <property type="project" value="TreeGrafter"/>
</dbReference>
<evidence type="ECO:0000256" key="3">
    <source>
        <dbReference type="ARBA" id="ARBA00022771"/>
    </source>
</evidence>
<dbReference type="FunFam" id="1.10.10.60:FF:000115">
    <property type="entry name" value="Transcriptional adapter 2"/>
    <property type="match status" value="1"/>
</dbReference>
<evidence type="ECO:0000256" key="1">
    <source>
        <dbReference type="ARBA" id="ARBA00004123"/>
    </source>
</evidence>
<evidence type="ECO:0000256" key="8">
    <source>
        <dbReference type="PROSITE-ProRule" id="PRU00228"/>
    </source>
</evidence>
<dbReference type="PROSITE" id="PS51294">
    <property type="entry name" value="HTH_MYB"/>
    <property type="match status" value="1"/>
</dbReference>
<dbReference type="Pfam" id="PF25299">
    <property type="entry name" value="ZZ_ADA2"/>
    <property type="match status" value="1"/>
</dbReference>
<dbReference type="InterPro" id="IPR009057">
    <property type="entry name" value="Homeodomain-like_sf"/>
</dbReference>
<evidence type="ECO:0008006" key="17">
    <source>
        <dbReference type="Google" id="ProtNLM"/>
    </source>
</evidence>
<dbReference type="Gene3D" id="1.10.10.60">
    <property type="entry name" value="Homeodomain-like"/>
    <property type="match status" value="1"/>
</dbReference>
<dbReference type="PROSITE" id="PS50934">
    <property type="entry name" value="SWIRM"/>
    <property type="match status" value="1"/>
</dbReference>
<comment type="subcellular location">
    <subcellularLocation>
        <location evidence="1">Nucleus</location>
    </subcellularLocation>
</comment>
<dbReference type="InterPro" id="IPR055141">
    <property type="entry name" value="TADA2A_B-like_dom"/>
</dbReference>
<dbReference type="InterPro" id="IPR000433">
    <property type="entry name" value="Znf_ZZ"/>
</dbReference>
<keyword evidence="5" id="KW-0805">Transcription regulation</keyword>
<evidence type="ECO:0000259" key="12">
    <source>
        <dbReference type="PROSITE" id="PS50934"/>
    </source>
</evidence>
<protein>
    <recommendedName>
        <fullName evidence="17">Transcriptional adapter 2</fullName>
    </recommendedName>
</protein>
<dbReference type="InterPro" id="IPR036388">
    <property type="entry name" value="WH-like_DNA-bd_sf"/>
</dbReference>
<dbReference type="STRING" id="231916.A0A409XX83"/>
<evidence type="ECO:0000259" key="10">
    <source>
        <dbReference type="PROSITE" id="PS50090"/>
    </source>
</evidence>
<dbReference type="Pfam" id="PF00249">
    <property type="entry name" value="Myb_DNA-binding"/>
    <property type="match status" value="1"/>
</dbReference>
<feature type="compositionally biased region" description="Polar residues" evidence="9">
    <location>
        <begin position="573"/>
        <end position="606"/>
    </location>
</feature>
<dbReference type="AlphaFoldDB" id="A0A409XX83"/>
<feature type="domain" description="SWIRM" evidence="12">
    <location>
        <begin position="483"/>
        <end position="579"/>
    </location>
</feature>
<dbReference type="Pfam" id="PF04433">
    <property type="entry name" value="SWIRM"/>
    <property type="match status" value="1"/>
</dbReference>
<dbReference type="InterPro" id="IPR041983">
    <property type="entry name" value="ADA2-like_ZZ"/>
</dbReference>
<evidence type="ECO:0000256" key="7">
    <source>
        <dbReference type="ARBA" id="ARBA00023242"/>
    </source>
</evidence>
<feature type="region of interest" description="Disordered" evidence="9">
    <location>
        <begin position="250"/>
        <end position="308"/>
    </location>
</feature>
<dbReference type="GO" id="GO:0070461">
    <property type="term" value="C:SAGA-type complex"/>
    <property type="evidence" value="ECO:0007669"/>
    <property type="project" value="TreeGrafter"/>
</dbReference>
<keyword evidence="4" id="KW-0862">Zinc</keyword>
<dbReference type="SMART" id="SM00717">
    <property type="entry name" value="SANT"/>
    <property type="match status" value="1"/>
</dbReference>